<protein>
    <recommendedName>
        <fullName evidence="1">Neprosin PEP catalytic domain-containing protein</fullName>
    </recommendedName>
</protein>
<accession>A0A4D6MN51</accession>
<dbReference type="AlphaFoldDB" id="A0A4D6MN51"/>
<dbReference type="EMBL" id="CP039351">
    <property type="protein sequence ID" value="QCE01195.1"/>
    <property type="molecule type" value="Genomic_DNA"/>
</dbReference>
<dbReference type="InterPro" id="IPR053168">
    <property type="entry name" value="Glutamic_endopeptidase"/>
</dbReference>
<dbReference type="Proteomes" id="UP000501690">
    <property type="component" value="Linkage Group LG7"/>
</dbReference>
<dbReference type="InterPro" id="IPR004314">
    <property type="entry name" value="Neprosin"/>
</dbReference>
<dbReference type="PROSITE" id="PS52045">
    <property type="entry name" value="NEPROSIN_PEP_CD"/>
    <property type="match status" value="1"/>
</dbReference>
<evidence type="ECO:0000313" key="3">
    <source>
        <dbReference type="Proteomes" id="UP000501690"/>
    </source>
</evidence>
<feature type="domain" description="Neprosin PEP catalytic" evidence="1">
    <location>
        <begin position="1"/>
        <end position="177"/>
    </location>
</feature>
<dbReference type="PANTHER" id="PTHR31589:SF223">
    <property type="entry name" value="PROTEIN, PUTATIVE (DUF239)-RELATED"/>
    <property type="match status" value="1"/>
</dbReference>
<dbReference type="Pfam" id="PF03080">
    <property type="entry name" value="Neprosin"/>
    <property type="match status" value="1"/>
</dbReference>
<sequence>MDGQMNSDNYKKTGCYNARCPGFVQVESGIYLGRRFPHVSVYGGPTYESHISITQDSVTKNWWITLGNINIGYYPKALFSNLGSAEFVGWGGRTKTKVGTPSPPMGSGYFADGNSSHACYFRSALIQDASGRTFGPKPNQILPFSDKTECFGVKYFGYQGEFFGSVLQFGGPGGNCGN</sequence>
<name>A0A4D6MN51_VIGUN</name>
<evidence type="ECO:0000259" key="1">
    <source>
        <dbReference type="PROSITE" id="PS52045"/>
    </source>
</evidence>
<organism evidence="2 3">
    <name type="scientific">Vigna unguiculata</name>
    <name type="common">Cowpea</name>
    <dbReference type="NCBI Taxonomy" id="3917"/>
    <lineage>
        <taxon>Eukaryota</taxon>
        <taxon>Viridiplantae</taxon>
        <taxon>Streptophyta</taxon>
        <taxon>Embryophyta</taxon>
        <taxon>Tracheophyta</taxon>
        <taxon>Spermatophyta</taxon>
        <taxon>Magnoliopsida</taxon>
        <taxon>eudicotyledons</taxon>
        <taxon>Gunneridae</taxon>
        <taxon>Pentapetalae</taxon>
        <taxon>rosids</taxon>
        <taxon>fabids</taxon>
        <taxon>Fabales</taxon>
        <taxon>Fabaceae</taxon>
        <taxon>Papilionoideae</taxon>
        <taxon>50 kb inversion clade</taxon>
        <taxon>NPAAA clade</taxon>
        <taxon>indigoferoid/millettioid clade</taxon>
        <taxon>Phaseoleae</taxon>
        <taxon>Vigna</taxon>
    </lineage>
</organism>
<keyword evidence="3" id="KW-1185">Reference proteome</keyword>
<reference evidence="2 3" key="1">
    <citation type="submission" date="2019-04" db="EMBL/GenBank/DDBJ databases">
        <title>An improved genome assembly and genetic linkage map for asparagus bean, Vigna unguiculata ssp. sesquipedialis.</title>
        <authorList>
            <person name="Xia Q."/>
            <person name="Zhang R."/>
            <person name="Dong Y."/>
        </authorList>
    </citation>
    <scope>NUCLEOTIDE SEQUENCE [LARGE SCALE GENOMIC DNA]</scope>
    <source>
        <tissue evidence="2">Leaf</tissue>
    </source>
</reference>
<gene>
    <name evidence="2" type="ORF">DEO72_LG7g2489</name>
</gene>
<evidence type="ECO:0000313" key="2">
    <source>
        <dbReference type="EMBL" id="QCE01195.1"/>
    </source>
</evidence>
<dbReference type="PANTHER" id="PTHR31589">
    <property type="entry name" value="PROTEIN, PUTATIVE (DUF239)-RELATED-RELATED"/>
    <property type="match status" value="1"/>
</dbReference>
<proteinExistence type="predicted"/>